<name>A0A841RNN4_9BACI</name>
<evidence type="ECO:0000313" key="3">
    <source>
        <dbReference type="Proteomes" id="UP000572212"/>
    </source>
</evidence>
<keyword evidence="1" id="KW-1133">Transmembrane helix</keyword>
<dbReference type="Pfam" id="PF04854">
    <property type="entry name" value="DUF624"/>
    <property type="match status" value="1"/>
</dbReference>
<keyword evidence="3" id="KW-1185">Reference proteome</keyword>
<sequence length="222" mass="25880">MLDSGLLGKFYHFGETVLLLLYVNFLWICFTLLGGILFGIGPSTVAMFAVFRKWSMGEGDMPAFKTFWSVYRKEFVKANVLGIILLLFGYMLYVNFNFLSLTDISGESFIRVMLIIATAVYVLMIIYIFPMFVHYENKIFGYFKNAVLLAIYSPIRTAYLIAACLTLYYLYFYFPVFIFFLGGSLTSLVIMYISYRTFLRLEYKQEVLNEHEDREERTSLTT</sequence>
<feature type="transmembrane region" description="Helical" evidence="1">
    <location>
        <begin position="75"/>
        <end position="96"/>
    </location>
</feature>
<gene>
    <name evidence="2" type="ORF">GGQ92_002017</name>
</gene>
<dbReference type="Proteomes" id="UP000572212">
    <property type="component" value="Unassembled WGS sequence"/>
</dbReference>
<evidence type="ECO:0000256" key="1">
    <source>
        <dbReference type="SAM" id="Phobius"/>
    </source>
</evidence>
<feature type="transmembrane region" description="Helical" evidence="1">
    <location>
        <begin position="20"/>
        <end position="51"/>
    </location>
</feature>
<reference evidence="2 3" key="1">
    <citation type="submission" date="2020-08" db="EMBL/GenBank/DDBJ databases">
        <title>Genomic Encyclopedia of Type Strains, Phase IV (KMG-IV): sequencing the most valuable type-strain genomes for metagenomic binning, comparative biology and taxonomic classification.</title>
        <authorList>
            <person name="Goeker M."/>
        </authorList>
    </citation>
    <scope>NUCLEOTIDE SEQUENCE [LARGE SCALE GENOMIC DNA]</scope>
    <source>
        <strain evidence="2 3">DSM 11805</strain>
    </source>
</reference>
<proteinExistence type="predicted"/>
<organism evidence="2 3">
    <name type="scientific">Gracilibacillus halotolerans</name>
    <dbReference type="NCBI Taxonomy" id="74386"/>
    <lineage>
        <taxon>Bacteria</taxon>
        <taxon>Bacillati</taxon>
        <taxon>Bacillota</taxon>
        <taxon>Bacilli</taxon>
        <taxon>Bacillales</taxon>
        <taxon>Bacillaceae</taxon>
        <taxon>Gracilibacillus</taxon>
    </lineage>
</organism>
<feature type="transmembrane region" description="Helical" evidence="1">
    <location>
        <begin position="176"/>
        <end position="195"/>
    </location>
</feature>
<feature type="transmembrane region" description="Helical" evidence="1">
    <location>
        <begin position="108"/>
        <end position="133"/>
    </location>
</feature>
<evidence type="ECO:0000313" key="2">
    <source>
        <dbReference type="EMBL" id="MBB6513213.1"/>
    </source>
</evidence>
<feature type="transmembrane region" description="Helical" evidence="1">
    <location>
        <begin position="145"/>
        <end position="170"/>
    </location>
</feature>
<comment type="caution">
    <text evidence="2">The sequence shown here is derived from an EMBL/GenBank/DDBJ whole genome shotgun (WGS) entry which is preliminary data.</text>
</comment>
<dbReference type="InterPro" id="IPR006938">
    <property type="entry name" value="DUF624"/>
</dbReference>
<keyword evidence="1" id="KW-0472">Membrane</keyword>
<accession>A0A841RNN4</accession>
<dbReference type="RefSeq" id="WP_184247990.1">
    <property type="nucleotide sequence ID" value="NZ_BAAACU010000055.1"/>
</dbReference>
<dbReference type="AlphaFoldDB" id="A0A841RNN4"/>
<protein>
    <submittedName>
        <fullName evidence="2">Putative membrane protein YesL</fullName>
    </submittedName>
</protein>
<keyword evidence="1" id="KW-0812">Transmembrane</keyword>
<dbReference type="EMBL" id="JACHON010000009">
    <property type="protein sequence ID" value="MBB6513213.1"/>
    <property type="molecule type" value="Genomic_DNA"/>
</dbReference>